<dbReference type="Proteomes" id="UP000270094">
    <property type="component" value="Unassembled WGS sequence"/>
</dbReference>
<gene>
    <name evidence="1" type="ORF">SVUK_LOCUS8822</name>
</gene>
<evidence type="ECO:0000313" key="1">
    <source>
        <dbReference type="EMBL" id="VDM73824.1"/>
    </source>
</evidence>
<evidence type="ECO:0000313" key="2">
    <source>
        <dbReference type="Proteomes" id="UP000270094"/>
    </source>
</evidence>
<sequence>MDCGSVFFLEIHLDYALIVAFQTYHTCDLCSLAVGDNVVWALDSSGQLLRLRGLAAGNPAGNYWRPISQAVFR</sequence>
<accession>A0A3P7J7E7</accession>
<organism evidence="1 2">
    <name type="scientific">Strongylus vulgaris</name>
    <name type="common">Blood worm</name>
    <dbReference type="NCBI Taxonomy" id="40348"/>
    <lineage>
        <taxon>Eukaryota</taxon>
        <taxon>Metazoa</taxon>
        <taxon>Ecdysozoa</taxon>
        <taxon>Nematoda</taxon>
        <taxon>Chromadorea</taxon>
        <taxon>Rhabditida</taxon>
        <taxon>Rhabditina</taxon>
        <taxon>Rhabditomorpha</taxon>
        <taxon>Strongyloidea</taxon>
        <taxon>Strongylidae</taxon>
        <taxon>Strongylus</taxon>
    </lineage>
</organism>
<proteinExistence type="predicted"/>
<keyword evidence="2" id="KW-1185">Reference proteome</keyword>
<name>A0A3P7J7E7_STRVU</name>
<reference evidence="1 2" key="1">
    <citation type="submission" date="2018-11" db="EMBL/GenBank/DDBJ databases">
        <authorList>
            <consortium name="Pathogen Informatics"/>
        </authorList>
    </citation>
    <scope>NUCLEOTIDE SEQUENCE [LARGE SCALE GENOMIC DNA]</scope>
</reference>
<dbReference type="OrthoDB" id="9930272at2759"/>
<dbReference type="EMBL" id="UYYB01032629">
    <property type="protein sequence ID" value="VDM73824.1"/>
    <property type="molecule type" value="Genomic_DNA"/>
</dbReference>
<dbReference type="AlphaFoldDB" id="A0A3P7J7E7"/>
<protein>
    <submittedName>
        <fullName evidence="1">Uncharacterized protein</fullName>
    </submittedName>
</protein>